<dbReference type="EC" id="2.7.7.19" evidence="7"/>
<dbReference type="GO" id="GO:0000166">
    <property type="term" value="F:nucleotide binding"/>
    <property type="evidence" value="ECO:0007669"/>
    <property type="project" value="UniProtKB-KW"/>
</dbReference>
<feature type="domain" description="Poly A polymerase head" evidence="5">
    <location>
        <begin position="50"/>
        <end position="164"/>
    </location>
</feature>
<feature type="compositionally biased region" description="Basic residues" evidence="4">
    <location>
        <begin position="371"/>
        <end position="384"/>
    </location>
</feature>
<keyword evidence="7" id="KW-0548">Nucleotidyltransferase</keyword>
<evidence type="ECO:0000256" key="4">
    <source>
        <dbReference type="SAM" id="MobiDB-lite"/>
    </source>
</evidence>
<dbReference type="EMBL" id="FWDM01000007">
    <property type="protein sequence ID" value="SLM10494.1"/>
    <property type="molecule type" value="Genomic_DNA"/>
</dbReference>
<dbReference type="Gene3D" id="1.10.3090.10">
    <property type="entry name" value="cca-adding enzyme, domain 2"/>
    <property type="match status" value="1"/>
</dbReference>
<dbReference type="SUPFAM" id="SSF81301">
    <property type="entry name" value="Nucleotidyltransferase"/>
    <property type="match status" value="1"/>
</dbReference>
<keyword evidence="3" id="KW-0694">RNA-binding</keyword>
<dbReference type="GO" id="GO:0006396">
    <property type="term" value="P:RNA processing"/>
    <property type="evidence" value="ECO:0007669"/>
    <property type="project" value="InterPro"/>
</dbReference>
<organism evidence="7">
    <name type="scientific">uncultured spirochete</name>
    <dbReference type="NCBI Taxonomy" id="156406"/>
    <lineage>
        <taxon>Bacteria</taxon>
        <taxon>Pseudomonadati</taxon>
        <taxon>Spirochaetota</taxon>
        <taxon>Spirochaetia</taxon>
        <taxon>Spirochaetales</taxon>
        <taxon>environmental samples</taxon>
    </lineage>
</organism>
<evidence type="ECO:0000256" key="1">
    <source>
        <dbReference type="ARBA" id="ARBA00022679"/>
    </source>
</evidence>
<dbReference type="PANTHER" id="PTHR43051">
    <property type="entry name" value="POLYNUCLEOTIDE ADENYLYLTRANSFERASE FAMILY PROTEIN"/>
    <property type="match status" value="1"/>
</dbReference>
<protein>
    <submittedName>
        <fullName evidence="7">Poly(A) polymerase</fullName>
        <ecNumber evidence="7">2.7.7.19</ecNumber>
    </submittedName>
</protein>
<comment type="similarity">
    <text evidence="3">Belongs to the tRNA nucleotidyltransferase/poly(A) polymerase family.</text>
</comment>
<dbReference type="InterPro" id="IPR010206">
    <property type="entry name" value="PolA_pol_I"/>
</dbReference>
<accession>A0A3P3XG94</accession>
<name>A0A3P3XG94_9SPIR</name>
<dbReference type="PANTHER" id="PTHR43051:SF1">
    <property type="entry name" value="POLYNUCLEOTIDE ADENYLYLTRANSFERASE FAMILY PROTEIN"/>
    <property type="match status" value="1"/>
</dbReference>
<dbReference type="InterPro" id="IPR002646">
    <property type="entry name" value="PolA_pol_head_dom"/>
</dbReference>
<keyword evidence="2" id="KW-0547">Nucleotide-binding</keyword>
<evidence type="ECO:0000256" key="2">
    <source>
        <dbReference type="ARBA" id="ARBA00022741"/>
    </source>
</evidence>
<proteinExistence type="inferred from homology"/>
<feature type="compositionally biased region" description="Basic and acidic residues" evidence="4">
    <location>
        <begin position="385"/>
        <end position="394"/>
    </location>
</feature>
<sequence>MRIRYFRNTKGGLQAKARVYDNTEHNIDPSLVDRDASAIVKRLVSHGFTAYIVGGAVRDLLLGKRPKDFDIVTDALPNRIRKIFSNSRIIGRRFKLVHIYANHKIFEVSTFRSLSTGTIGNEYGTIDEDVQRRDFTINALYYDPLTFELLDFLGGLEDLRANRLKAIIPLEKIFREDPVRMIRGVKYAAVNNFSFSFALRFAIHRDAALLKEVSSSRLAEEFYKIIASGKSAIIIQWLDRYKLLQYFLPEVSNSLRRSKDFKDTFFQHLESLDALARTPEDASLLNNASAAEIVQTDRRLISPFVAWFVRQRLRDFARREDVPKEPPAFRQAAFADIREFLAPLNLPRVALEEAMEWVLQEDSLMPAPPVPKRRKRSPRRKKSKQRAEAAHIEISDANLQ</sequence>
<evidence type="ECO:0000259" key="6">
    <source>
        <dbReference type="Pfam" id="PF12627"/>
    </source>
</evidence>
<dbReference type="SUPFAM" id="SSF81891">
    <property type="entry name" value="Poly A polymerase C-terminal region-like"/>
    <property type="match status" value="1"/>
</dbReference>
<dbReference type="CDD" id="cd05398">
    <property type="entry name" value="NT_ClassII-CCAase"/>
    <property type="match status" value="1"/>
</dbReference>
<evidence type="ECO:0000256" key="3">
    <source>
        <dbReference type="RuleBase" id="RU003953"/>
    </source>
</evidence>
<dbReference type="AlphaFoldDB" id="A0A3P3XG94"/>
<dbReference type="GO" id="GO:0043633">
    <property type="term" value="P:polyadenylation-dependent RNA catabolic process"/>
    <property type="evidence" value="ECO:0007669"/>
    <property type="project" value="InterPro"/>
</dbReference>
<feature type="domain" description="tRNA nucleotidyltransferase/poly(A) polymerase RNA and SrmB- binding" evidence="6">
    <location>
        <begin position="192"/>
        <end position="253"/>
    </location>
</feature>
<dbReference type="GO" id="GO:1990817">
    <property type="term" value="F:poly(A) RNA polymerase activity"/>
    <property type="evidence" value="ECO:0007669"/>
    <property type="project" value="UniProtKB-EC"/>
</dbReference>
<dbReference type="NCBIfam" id="TIGR01942">
    <property type="entry name" value="pcnB"/>
    <property type="match status" value="1"/>
</dbReference>
<dbReference type="InterPro" id="IPR052191">
    <property type="entry name" value="tRNA_ntf/polyA_polymerase_I"/>
</dbReference>
<evidence type="ECO:0000259" key="5">
    <source>
        <dbReference type="Pfam" id="PF01743"/>
    </source>
</evidence>
<dbReference type="Pfam" id="PF01743">
    <property type="entry name" value="PolyA_pol"/>
    <property type="match status" value="1"/>
</dbReference>
<dbReference type="GO" id="GO:0003723">
    <property type="term" value="F:RNA binding"/>
    <property type="evidence" value="ECO:0007669"/>
    <property type="project" value="UniProtKB-KW"/>
</dbReference>
<dbReference type="Pfam" id="PF12627">
    <property type="entry name" value="PolyA_pol_RNAbd"/>
    <property type="match status" value="1"/>
</dbReference>
<keyword evidence="1 3" id="KW-0808">Transferase</keyword>
<dbReference type="InterPro" id="IPR032828">
    <property type="entry name" value="PolyA_RNA-bd"/>
</dbReference>
<gene>
    <name evidence="7" type="primary">pcnB</name>
    <name evidence="7" type="ORF">SPIROBIBN47_150013</name>
</gene>
<feature type="region of interest" description="Disordered" evidence="4">
    <location>
        <begin position="365"/>
        <end position="400"/>
    </location>
</feature>
<dbReference type="InterPro" id="IPR043519">
    <property type="entry name" value="NT_sf"/>
</dbReference>
<reference evidence="7" key="1">
    <citation type="submission" date="2017-02" db="EMBL/GenBank/DDBJ databases">
        <authorList>
            <person name="Regsiter A."/>
            <person name="William W."/>
        </authorList>
    </citation>
    <scope>NUCLEOTIDE SEQUENCE</scope>
    <source>
        <strain evidence="7">Bib</strain>
    </source>
</reference>
<dbReference type="Gene3D" id="3.30.460.10">
    <property type="entry name" value="Beta Polymerase, domain 2"/>
    <property type="match status" value="1"/>
</dbReference>
<evidence type="ECO:0000313" key="7">
    <source>
        <dbReference type="EMBL" id="SLM10494.1"/>
    </source>
</evidence>